<name>A0A2U1J1C0_SMIAN</name>
<evidence type="ECO:0000313" key="4">
    <source>
        <dbReference type="Proteomes" id="UP000245591"/>
    </source>
</evidence>
<feature type="region of interest" description="Disordered" evidence="1">
    <location>
        <begin position="17"/>
        <end position="88"/>
    </location>
</feature>
<accession>A0A2U1J1C0</accession>
<sequence length="247" mass="26768">MDNIYIKIISVSASGNIESSINGKSIQTSSIDGSNSDSSDENGDSSNSKNSDSSGDSDNSDDSGEMDDGTDNSGGNGQPGRITMITPPNTLTLPLFELESKVKLSWKYSNDMTNPPKKLMIIGQMPNNGQFNQPGTNIPLTWNIAVNISGTNYTWDTSAQTPQGISLSAISGYKMIFYDGDIGFKNGSSVHEGQLINFPLSFSMYRSDYSKTNDGVPKNYNPNSSPKKKVEKLLLILPLLYIAFIFL</sequence>
<comment type="caution">
    <text evidence="3">The sequence shown here is derived from an EMBL/GenBank/DDBJ whole genome shotgun (WGS) entry which is preliminary data.</text>
</comment>
<reference evidence="3 4" key="1">
    <citation type="journal article" date="2018" name="MBio">
        <title>Comparative Genomics Reveals the Core Gene Toolbox for the Fungus-Insect Symbiosis.</title>
        <authorList>
            <person name="Wang Y."/>
            <person name="Stata M."/>
            <person name="Wang W."/>
            <person name="Stajich J.E."/>
            <person name="White M.M."/>
            <person name="Moncalvo J.M."/>
        </authorList>
    </citation>
    <scope>NUCLEOTIDE SEQUENCE [LARGE SCALE GENOMIC DNA]</scope>
    <source>
        <strain evidence="3 4">AUS-126-30</strain>
    </source>
</reference>
<dbReference type="InterPro" id="IPR055561">
    <property type="entry name" value="DUF7137"/>
</dbReference>
<dbReference type="Proteomes" id="UP000245591">
    <property type="component" value="Unassembled WGS sequence"/>
</dbReference>
<feature type="compositionally biased region" description="Polar residues" evidence="1">
    <location>
        <begin position="17"/>
        <end position="28"/>
    </location>
</feature>
<keyword evidence="4" id="KW-1185">Reference proteome</keyword>
<dbReference type="Pfam" id="PF23585">
    <property type="entry name" value="DUF7137"/>
    <property type="match status" value="1"/>
</dbReference>
<evidence type="ECO:0000256" key="1">
    <source>
        <dbReference type="SAM" id="MobiDB-lite"/>
    </source>
</evidence>
<proteinExistence type="predicted"/>
<protein>
    <recommendedName>
        <fullName evidence="2">DUF7137 domain-containing protein</fullName>
    </recommendedName>
</protein>
<organism evidence="3 4">
    <name type="scientific">Smittium angustum</name>
    <dbReference type="NCBI Taxonomy" id="133377"/>
    <lineage>
        <taxon>Eukaryota</taxon>
        <taxon>Fungi</taxon>
        <taxon>Fungi incertae sedis</taxon>
        <taxon>Zoopagomycota</taxon>
        <taxon>Kickxellomycotina</taxon>
        <taxon>Harpellomycetes</taxon>
        <taxon>Harpellales</taxon>
        <taxon>Legeriomycetaceae</taxon>
        <taxon>Smittium</taxon>
    </lineage>
</organism>
<feature type="compositionally biased region" description="Low complexity" evidence="1">
    <location>
        <begin position="44"/>
        <end position="57"/>
    </location>
</feature>
<feature type="compositionally biased region" description="Acidic residues" evidence="1">
    <location>
        <begin position="58"/>
        <end position="70"/>
    </location>
</feature>
<evidence type="ECO:0000313" key="3">
    <source>
        <dbReference type="EMBL" id="PVZ98865.1"/>
    </source>
</evidence>
<dbReference type="AlphaFoldDB" id="A0A2U1J1C0"/>
<dbReference type="EMBL" id="MBFU01000501">
    <property type="protein sequence ID" value="PVZ98865.1"/>
    <property type="molecule type" value="Genomic_DNA"/>
</dbReference>
<gene>
    <name evidence="3" type="ORF">BB558_005125</name>
</gene>
<feature type="domain" description="DUF7137" evidence="2">
    <location>
        <begin position="78"/>
        <end position="209"/>
    </location>
</feature>
<evidence type="ECO:0000259" key="2">
    <source>
        <dbReference type="Pfam" id="PF23585"/>
    </source>
</evidence>